<feature type="compositionally biased region" description="Basic residues" evidence="3">
    <location>
        <begin position="125"/>
        <end position="136"/>
    </location>
</feature>
<dbReference type="Gene3D" id="2.40.260.10">
    <property type="entry name" value="Sortase"/>
    <property type="match status" value="1"/>
</dbReference>
<dbReference type="Pfam" id="PF04203">
    <property type="entry name" value="Sortase"/>
    <property type="match status" value="1"/>
</dbReference>
<dbReference type="SUPFAM" id="SSF63817">
    <property type="entry name" value="Sortase"/>
    <property type="match status" value="1"/>
</dbReference>
<keyword evidence="4" id="KW-0812">Transmembrane</keyword>
<evidence type="ECO:0000256" key="4">
    <source>
        <dbReference type="SAM" id="Phobius"/>
    </source>
</evidence>
<evidence type="ECO:0000256" key="1">
    <source>
        <dbReference type="ARBA" id="ARBA00022801"/>
    </source>
</evidence>
<feature type="transmembrane region" description="Helical" evidence="4">
    <location>
        <begin position="167"/>
        <end position="195"/>
    </location>
</feature>
<reference evidence="5" key="1">
    <citation type="submission" date="2022-10" db="EMBL/GenBank/DDBJ databases">
        <title>The complete genomes of actinobacterial strains from the NBC collection.</title>
        <authorList>
            <person name="Joergensen T.S."/>
            <person name="Alvarez Arevalo M."/>
            <person name="Sterndorff E.B."/>
            <person name="Faurdal D."/>
            <person name="Vuksanovic O."/>
            <person name="Mourched A.-S."/>
            <person name="Charusanti P."/>
            <person name="Shaw S."/>
            <person name="Blin K."/>
            <person name="Weber T."/>
        </authorList>
    </citation>
    <scope>NUCLEOTIDE SEQUENCE</scope>
    <source>
        <strain evidence="5">NBC_00060</strain>
    </source>
</reference>
<dbReference type="InterPro" id="IPR023365">
    <property type="entry name" value="Sortase_dom-sf"/>
</dbReference>
<dbReference type="CDD" id="cd05830">
    <property type="entry name" value="Sortase_E"/>
    <property type="match status" value="1"/>
</dbReference>
<organism evidence="5">
    <name type="scientific">Streptomyces sp. NBC_00060</name>
    <dbReference type="NCBI Taxonomy" id="2975636"/>
    <lineage>
        <taxon>Bacteria</taxon>
        <taxon>Bacillati</taxon>
        <taxon>Actinomycetota</taxon>
        <taxon>Actinomycetes</taxon>
        <taxon>Kitasatosporales</taxon>
        <taxon>Streptomycetaceae</taxon>
        <taxon>Streptomyces</taxon>
    </lineage>
</organism>
<dbReference type="NCBIfam" id="NF033747">
    <property type="entry name" value="class_E_sortase"/>
    <property type="match status" value="1"/>
</dbReference>
<accession>A0AAU2H2Q0</accession>
<feature type="compositionally biased region" description="Basic and acidic residues" evidence="3">
    <location>
        <begin position="1"/>
        <end position="11"/>
    </location>
</feature>
<dbReference type="InterPro" id="IPR053465">
    <property type="entry name" value="Sortase_Class_E"/>
</dbReference>
<dbReference type="InterPro" id="IPR042003">
    <property type="entry name" value="Sortase_E"/>
</dbReference>
<dbReference type="AlphaFoldDB" id="A0AAU2H2Q0"/>
<protein>
    <submittedName>
        <fullName evidence="5">Class E sortase</fullName>
    </submittedName>
</protein>
<keyword evidence="4" id="KW-1133">Transmembrane helix</keyword>
<feature type="active site" description="Acyl-thioester intermediate" evidence="2">
    <location>
        <position position="355"/>
    </location>
</feature>
<feature type="compositionally biased region" description="Low complexity" evidence="3">
    <location>
        <begin position="34"/>
        <end position="80"/>
    </location>
</feature>
<evidence type="ECO:0000313" key="5">
    <source>
        <dbReference type="EMBL" id="WTU41465.1"/>
    </source>
</evidence>
<evidence type="ECO:0000256" key="3">
    <source>
        <dbReference type="SAM" id="MobiDB-lite"/>
    </source>
</evidence>
<evidence type="ECO:0000256" key="2">
    <source>
        <dbReference type="PIRSR" id="PIRSR605754-1"/>
    </source>
</evidence>
<gene>
    <name evidence="5" type="ORF">OHV25_18700</name>
</gene>
<dbReference type="InterPro" id="IPR005754">
    <property type="entry name" value="Sortase"/>
</dbReference>
<keyword evidence="1" id="KW-0378">Hydrolase</keyword>
<name>A0AAU2H2Q0_9ACTN</name>
<proteinExistence type="predicted"/>
<dbReference type="EMBL" id="CP108253">
    <property type="protein sequence ID" value="WTU41465.1"/>
    <property type="molecule type" value="Genomic_DNA"/>
</dbReference>
<dbReference type="GO" id="GO:0016787">
    <property type="term" value="F:hydrolase activity"/>
    <property type="evidence" value="ECO:0007669"/>
    <property type="project" value="UniProtKB-KW"/>
</dbReference>
<feature type="region of interest" description="Disordered" evidence="3">
    <location>
        <begin position="1"/>
        <end position="152"/>
    </location>
</feature>
<dbReference type="NCBIfam" id="TIGR01076">
    <property type="entry name" value="sortase_fam"/>
    <property type="match status" value="1"/>
</dbReference>
<sequence>MTAVRPEHEYDPLTDPLPAGGHGSPWFRADNIPQDQAQPLDQAQPQVQVQAQAQMPGDAYARVAQAAAAPVQEWYAEPAADPGPPLPEPEPEPGPETDVVPFDDATMALKRIAETPAPPTGGRAERRRAAKARGHRAPAASAEPVVSGRPPTRAEARRAAKARKDSAAVVASRVIGELFITLGVMMLLFVTYQLWWTNIRAHQQAGSEAKKITHDWASGKKAPGVFAPGKGFAIMHIPKLDVVVPVAEGINKHKVLDKGMVGHYGQGSLKTAMPGDKTGNFAVAGHRNTHGEPFRYINRLKPGDLVIVETQQAYYTYAITSTLPSTSPRNVSVLKPVPVGSGFTRPGRYMTLTTCTPEFTSTYRMIVWGKMVDERPRSKGVPDALSG</sequence>
<feature type="active site" description="Proton donor/acceptor" evidence="2">
    <location>
        <position position="286"/>
    </location>
</feature>
<keyword evidence="4" id="KW-0472">Membrane</keyword>